<evidence type="ECO:0000313" key="2">
    <source>
        <dbReference type="EMBL" id="GGK43259.1"/>
    </source>
</evidence>
<dbReference type="InterPro" id="IPR012338">
    <property type="entry name" value="Beta-lactam/transpept-like"/>
</dbReference>
<evidence type="ECO:0000259" key="1">
    <source>
        <dbReference type="Pfam" id="PF00144"/>
    </source>
</evidence>
<dbReference type="InterPro" id="IPR001466">
    <property type="entry name" value="Beta-lactam-related"/>
</dbReference>
<dbReference type="EMBL" id="BMPP01000038">
    <property type="protein sequence ID" value="GGK43259.1"/>
    <property type="molecule type" value="Genomic_DNA"/>
</dbReference>
<dbReference type="InterPro" id="IPR050789">
    <property type="entry name" value="Diverse_Enzym_Activities"/>
</dbReference>
<dbReference type="Proteomes" id="UP000647587">
    <property type="component" value="Unassembled WGS sequence"/>
</dbReference>
<reference evidence="3" key="1">
    <citation type="journal article" date="2019" name="Int. J. Syst. Evol. Microbiol.">
        <title>The Global Catalogue of Microorganisms (GCM) 10K type strain sequencing project: providing services to taxonomists for standard genome sequencing and annotation.</title>
        <authorList>
            <consortium name="The Broad Institute Genomics Platform"/>
            <consortium name="The Broad Institute Genome Sequencing Center for Infectious Disease"/>
            <person name="Wu L."/>
            <person name="Ma J."/>
        </authorList>
    </citation>
    <scope>NUCLEOTIDE SEQUENCE [LARGE SCALE GENOMIC DNA]</scope>
    <source>
        <strain evidence="3">JCM 30331</strain>
    </source>
</reference>
<dbReference type="RefSeq" id="WP_189012174.1">
    <property type="nucleotide sequence ID" value="NZ_BMPP01000038.1"/>
</dbReference>
<gene>
    <name evidence="2" type="ORF">GCM10008955_41280</name>
</gene>
<proteinExistence type="predicted"/>
<dbReference type="PANTHER" id="PTHR43283">
    <property type="entry name" value="BETA-LACTAMASE-RELATED"/>
    <property type="match status" value="1"/>
</dbReference>
<evidence type="ECO:0000313" key="3">
    <source>
        <dbReference type="Proteomes" id="UP000647587"/>
    </source>
</evidence>
<organism evidence="2 3">
    <name type="scientific">Deinococcus malanensis</name>
    <dbReference type="NCBI Taxonomy" id="1706855"/>
    <lineage>
        <taxon>Bacteria</taxon>
        <taxon>Thermotogati</taxon>
        <taxon>Deinococcota</taxon>
        <taxon>Deinococci</taxon>
        <taxon>Deinococcales</taxon>
        <taxon>Deinococcaceae</taxon>
        <taxon>Deinococcus</taxon>
    </lineage>
</organism>
<dbReference type="SUPFAM" id="SSF56601">
    <property type="entry name" value="beta-lactamase/transpeptidase-like"/>
    <property type="match status" value="1"/>
</dbReference>
<sequence length="296" mass="32476">MYSPADLLDEARKTNSSALVLLNDHQVMLDEVFDGQGDRPIETMSVTKAVLSLLVGRAVTLGLLPGADLPIHELFPEWRQGRKQAITLRHLMTHTSGLQNALNAGEELYPSPDFVQLALCAELDHEPGRRLAYNNKAVNLICGVLERATGMKADDFARAELFGPLGIEDWSWQRDAAGTPHGMAGLGLRASDLARLGQLALQGGEKLISQEWLEESTRPATPVTGQIGLLWWVLYEWTRYTVNESHVEALAEAGMEATQLAALRRCVCEDVGSADLLRLTAQEALTPPRFLRGCRG</sequence>
<dbReference type="Pfam" id="PF00144">
    <property type="entry name" value="Beta-lactamase"/>
    <property type="match status" value="1"/>
</dbReference>
<dbReference type="Gene3D" id="3.40.710.10">
    <property type="entry name" value="DD-peptidase/beta-lactamase superfamily"/>
    <property type="match status" value="1"/>
</dbReference>
<protein>
    <recommendedName>
        <fullName evidence="1">Beta-lactamase-related domain-containing protein</fullName>
    </recommendedName>
</protein>
<feature type="domain" description="Beta-lactamase-related" evidence="1">
    <location>
        <begin position="14"/>
        <end position="233"/>
    </location>
</feature>
<name>A0ABQ2F5J3_9DEIO</name>
<comment type="caution">
    <text evidence="2">The sequence shown here is derived from an EMBL/GenBank/DDBJ whole genome shotgun (WGS) entry which is preliminary data.</text>
</comment>
<keyword evidence="3" id="KW-1185">Reference proteome</keyword>
<accession>A0ABQ2F5J3</accession>
<dbReference type="PANTHER" id="PTHR43283:SF7">
    <property type="entry name" value="BETA-LACTAMASE-RELATED DOMAIN-CONTAINING PROTEIN"/>
    <property type="match status" value="1"/>
</dbReference>